<organism evidence="1 2">
    <name type="scientific">Paenibacillus agricola</name>
    <dbReference type="NCBI Taxonomy" id="2716264"/>
    <lineage>
        <taxon>Bacteria</taxon>
        <taxon>Bacillati</taxon>
        <taxon>Bacillota</taxon>
        <taxon>Bacilli</taxon>
        <taxon>Bacillales</taxon>
        <taxon>Paenibacillaceae</taxon>
        <taxon>Paenibacillus</taxon>
    </lineage>
</organism>
<dbReference type="Proteomes" id="UP001165962">
    <property type="component" value="Unassembled WGS sequence"/>
</dbReference>
<accession>A0ABX0J1T3</accession>
<name>A0ABX0J1T3_9BACL</name>
<protein>
    <submittedName>
        <fullName evidence="1">Uncharacterized protein</fullName>
    </submittedName>
</protein>
<sequence length="138" mass="16127">MNADKELELELQRIPGVAHEGRMKIIRINGCQVDSKWAHMDIIWIHAKGLRLQTDLLLPCGQQLIWELRLSERLDDSPGLQGILVNQIGLQLPNGMYMYEARFIRDREHPFMRLRRESYSEYSLEKKAKEGQKLDLLG</sequence>
<dbReference type="RefSeq" id="WP_166147339.1">
    <property type="nucleotide sequence ID" value="NZ_JAAOIW010000002.1"/>
</dbReference>
<evidence type="ECO:0000313" key="1">
    <source>
        <dbReference type="EMBL" id="NHN29410.1"/>
    </source>
</evidence>
<evidence type="ECO:0000313" key="2">
    <source>
        <dbReference type="Proteomes" id="UP001165962"/>
    </source>
</evidence>
<comment type="caution">
    <text evidence="1">The sequence shown here is derived from an EMBL/GenBank/DDBJ whole genome shotgun (WGS) entry which is preliminary data.</text>
</comment>
<keyword evidence="2" id="KW-1185">Reference proteome</keyword>
<dbReference type="EMBL" id="JAAOIW010000002">
    <property type="protein sequence ID" value="NHN29410.1"/>
    <property type="molecule type" value="Genomic_DNA"/>
</dbReference>
<reference evidence="1" key="1">
    <citation type="submission" date="2020-03" db="EMBL/GenBank/DDBJ databases">
        <title>Draft sequencing of Paenibacilllus sp. S3N08.</title>
        <authorList>
            <person name="Kim D.-U."/>
        </authorList>
    </citation>
    <scope>NUCLEOTIDE SEQUENCE</scope>
    <source>
        <strain evidence="1">S3N08</strain>
    </source>
</reference>
<proteinExistence type="predicted"/>
<gene>
    <name evidence="1" type="ORF">G9U52_06145</name>
</gene>